<gene>
    <name evidence="4" type="ORF">EAI_11854</name>
</gene>
<keyword evidence="5" id="KW-1185">Reference proteome</keyword>
<dbReference type="AlphaFoldDB" id="E2BTS8"/>
<keyword evidence="4" id="KW-0238">DNA-binding</keyword>
<organism evidence="5">
    <name type="scientific">Harpegnathos saltator</name>
    <name type="common">Jerdon's jumping ant</name>
    <dbReference type="NCBI Taxonomy" id="610380"/>
    <lineage>
        <taxon>Eukaryota</taxon>
        <taxon>Metazoa</taxon>
        <taxon>Ecdysozoa</taxon>
        <taxon>Arthropoda</taxon>
        <taxon>Hexapoda</taxon>
        <taxon>Insecta</taxon>
        <taxon>Pterygota</taxon>
        <taxon>Neoptera</taxon>
        <taxon>Endopterygota</taxon>
        <taxon>Hymenoptera</taxon>
        <taxon>Apocrita</taxon>
        <taxon>Aculeata</taxon>
        <taxon>Formicoidea</taxon>
        <taxon>Formicidae</taxon>
        <taxon>Ponerinae</taxon>
        <taxon>Ponerini</taxon>
        <taxon>Harpegnathos</taxon>
    </lineage>
</organism>
<feature type="repeat" description="ANK" evidence="3">
    <location>
        <begin position="151"/>
        <end position="183"/>
    </location>
</feature>
<proteinExistence type="predicted"/>
<dbReference type="EMBL" id="GL450531">
    <property type="protein sequence ID" value="EFN80827.1"/>
    <property type="molecule type" value="Genomic_DNA"/>
</dbReference>
<protein>
    <submittedName>
        <fullName evidence="4">DNA-binding protein RFXANK</fullName>
    </submittedName>
</protein>
<dbReference type="InParanoid" id="E2BTS8"/>
<dbReference type="Proteomes" id="UP000008237">
    <property type="component" value="Unassembled WGS sequence"/>
</dbReference>
<keyword evidence="1" id="KW-0677">Repeat</keyword>
<evidence type="ECO:0000313" key="4">
    <source>
        <dbReference type="EMBL" id="EFN80827.1"/>
    </source>
</evidence>
<sequence length="246" mass="28017">MNLRPAGMSDDEEEEEIYFGVNDPKTHDDTNKDHTDEASLPKKIINYHNYHNEEQALESQVINACIHGQMDTIYEYLKREFTPLLALCASRCGLPETCLKCLVLLIEAKADVNAVGKHRETALMHACKTKNTEFVMELLKHIDDINFCDNYRQTALNHAVTSNRPDIVSVLLMHDADPDMPDKDGYTPEMIAVREGFKELHKENDIGIPACFLSSPKKRKNRTKWVISLSVTLIIGLYICKTCIHK</sequence>
<dbReference type="PANTHER" id="PTHR24198:SF165">
    <property type="entry name" value="ANKYRIN REPEAT-CONTAINING PROTEIN-RELATED"/>
    <property type="match status" value="1"/>
</dbReference>
<dbReference type="SMART" id="SM00248">
    <property type="entry name" value="ANK"/>
    <property type="match status" value="3"/>
</dbReference>
<dbReference type="OrthoDB" id="439236at2759"/>
<dbReference type="Gene3D" id="1.25.40.20">
    <property type="entry name" value="Ankyrin repeat-containing domain"/>
    <property type="match status" value="1"/>
</dbReference>
<dbReference type="PANTHER" id="PTHR24198">
    <property type="entry name" value="ANKYRIN REPEAT AND PROTEIN KINASE DOMAIN-CONTAINING PROTEIN"/>
    <property type="match status" value="1"/>
</dbReference>
<evidence type="ECO:0000313" key="5">
    <source>
        <dbReference type="Proteomes" id="UP000008237"/>
    </source>
</evidence>
<dbReference type="STRING" id="610380.E2BTS8"/>
<reference evidence="4 5" key="1">
    <citation type="journal article" date="2010" name="Science">
        <title>Genomic comparison of the ants Camponotus floridanus and Harpegnathos saltator.</title>
        <authorList>
            <person name="Bonasio R."/>
            <person name="Zhang G."/>
            <person name="Ye C."/>
            <person name="Mutti N.S."/>
            <person name="Fang X."/>
            <person name="Qin N."/>
            <person name="Donahue G."/>
            <person name="Yang P."/>
            <person name="Li Q."/>
            <person name="Li C."/>
            <person name="Zhang P."/>
            <person name="Huang Z."/>
            <person name="Berger S.L."/>
            <person name="Reinberg D."/>
            <person name="Wang J."/>
            <person name="Liebig J."/>
        </authorList>
    </citation>
    <scope>NUCLEOTIDE SEQUENCE [LARGE SCALE GENOMIC DNA]</scope>
    <source>
        <strain evidence="4 5">R22 G/1</strain>
    </source>
</reference>
<dbReference type="InterPro" id="IPR002110">
    <property type="entry name" value="Ankyrin_rpt"/>
</dbReference>
<keyword evidence="2 3" id="KW-0040">ANK repeat</keyword>
<dbReference type="InterPro" id="IPR036770">
    <property type="entry name" value="Ankyrin_rpt-contain_sf"/>
</dbReference>
<dbReference type="PROSITE" id="PS50088">
    <property type="entry name" value="ANK_REPEAT"/>
    <property type="match status" value="1"/>
</dbReference>
<evidence type="ECO:0000256" key="1">
    <source>
        <dbReference type="ARBA" id="ARBA00022737"/>
    </source>
</evidence>
<evidence type="ECO:0000256" key="3">
    <source>
        <dbReference type="PROSITE-ProRule" id="PRU00023"/>
    </source>
</evidence>
<dbReference type="Pfam" id="PF12796">
    <property type="entry name" value="Ank_2"/>
    <property type="match status" value="1"/>
</dbReference>
<dbReference type="GO" id="GO:0003677">
    <property type="term" value="F:DNA binding"/>
    <property type="evidence" value="ECO:0007669"/>
    <property type="project" value="UniProtKB-KW"/>
</dbReference>
<name>E2BTS8_HARSA</name>
<evidence type="ECO:0000256" key="2">
    <source>
        <dbReference type="ARBA" id="ARBA00023043"/>
    </source>
</evidence>
<accession>E2BTS8</accession>
<dbReference type="SUPFAM" id="SSF48403">
    <property type="entry name" value="Ankyrin repeat"/>
    <property type="match status" value="1"/>
</dbReference>